<dbReference type="Proteomes" id="UP000078356">
    <property type="component" value="Unassembled WGS sequence"/>
</dbReference>
<organism evidence="2 3">
    <name type="scientific">Pseudomonas oryzihabitans</name>
    <dbReference type="NCBI Taxonomy" id="47885"/>
    <lineage>
        <taxon>Bacteria</taxon>
        <taxon>Pseudomonadati</taxon>
        <taxon>Pseudomonadota</taxon>
        <taxon>Gammaproteobacteria</taxon>
        <taxon>Pseudomonadales</taxon>
        <taxon>Pseudomonadaceae</taxon>
        <taxon>Pseudomonas</taxon>
    </lineage>
</organism>
<dbReference type="CDD" id="cd14743">
    <property type="entry name" value="PAAR_CT_1"/>
    <property type="match status" value="1"/>
</dbReference>
<dbReference type="Pfam" id="PF05488">
    <property type="entry name" value="PAAR_motif"/>
    <property type="match status" value="1"/>
</dbReference>
<proteinExistence type="predicted"/>
<comment type="caution">
    <text evidence="2">The sequence shown here is derived from an EMBL/GenBank/DDBJ whole genome shotgun (WGS) entry which is preliminary data.</text>
</comment>
<feature type="region of interest" description="Disordered" evidence="1">
    <location>
        <begin position="105"/>
        <end position="145"/>
    </location>
</feature>
<evidence type="ECO:0008006" key="4">
    <source>
        <dbReference type="Google" id="ProtNLM"/>
    </source>
</evidence>
<name>A0A178LJY9_9PSED</name>
<reference evidence="2 3" key="1">
    <citation type="submission" date="2016-04" db="EMBL/GenBank/DDBJ databases">
        <title>Draft Genome Sequences of Staphylococcus capitis Strain H36, S. capitis Strain H65, S. cohnii Strain H62, S. hominis Strain H69, Mycobacterium iranicum Strain H39, Plantibacter sp. Strain H53, Pseudomonas oryzihabitans Strain H72, and Microbacterium sp. Strain H83, isolated from residential settings.</title>
        <authorList>
            <person name="Lymperopoulou D."/>
            <person name="Adams R.I."/>
            <person name="Lindow S."/>
            <person name="Coil D.A."/>
            <person name="Jospin G."/>
            <person name="Eisen J.A."/>
        </authorList>
    </citation>
    <scope>NUCLEOTIDE SEQUENCE [LARGE SCALE GENOMIC DNA]</scope>
    <source>
        <strain evidence="2 3">H72</strain>
    </source>
</reference>
<evidence type="ECO:0000313" key="2">
    <source>
        <dbReference type="EMBL" id="OAN30257.1"/>
    </source>
</evidence>
<protein>
    <recommendedName>
        <fullName evidence="4">Type IV secretion protein Rhs</fullName>
    </recommendedName>
</protein>
<gene>
    <name evidence="2" type="ORF">A4V15_16820</name>
</gene>
<dbReference type="AlphaFoldDB" id="A0A178LJY9"/>
<accession>A0A178LJY9</accession>
<evidence type="ECO:0000313" key="3">
    <source>
        <dbReference type="Proteomes" id="UP000078356"/>
    </source>
</evidence>
<dbReference type="PANTHER" id="PTHR33840">
    <property type="match status" value="1"/>
</dbReference>
<sequence>MSGKPAARLGDAVACPKCGATALVQGSSDVSFDGLPAATLGHACGCGAVLSAAVIPTVLINGQPAAVLGSLTSHGGVVIGGSGSVIIGLDAGGAAKGACASRAGATGLAPGQGKPSALRDRERQGIEAPTKHPHGAPGARDEVGEQAERPIEQRITLRIGVFFDGTGNNLFNAATGATCRAEEQGFRRDQAESIARYCKKFMLDPNSSYANADTNIVRLYRLYQDDTQRAVEQDEKSAAIPVYIEGIGTRAGQPDSAFSMGTGLGASGVLGCVQTFPAAFGERYDQFKRINPDVIVESVEFDLFGFSRGAAAARHFANEVLKTSGGIAAMGLAKCFSWQGVKVKLNFIGLFETVTALADPRRGDFTPTDIANPGVNLYLPAGCAGKVVHLVARDEYRRNFALTSVAPQHQEIALPGAHADLGGGYAPEMTERLLLTRPRVSRERYGTDSHAAWSYHQAQLEMTQLQREPWFDPGSATLKIDTWRNNLPRIRSELPETEVISAVRLERQVRGELSLVYLRIMHRMAVANGVLLATIDEADPELRLPDELKGVATKLQANAQGAPLHIDQAETRLLFGHYVHLSAHWNALLGKDLSDLGIFFVNAPTATGRRNIYPNRPQVGYPE</sequence>
<dbReference type="RefSeq" id="WP_064307625.1">
    <property type="nucleotide sequence ID" value="NZ_LWCR01000011.1"/>
</dbReference>
<dbReference type="OrthoDB" id="4378831at2"/>
<dbReference type="InterPro" id="IPR008727">
    <property type="entry name" value="PAAR_motif"/>
</dbReference>
<dbReference type="EMBL" id="LWCR01000011">
    <property type="protein sequence ID" value="OAN30257.1"/>
    <property type="molecule type" value="Genomic_DNA"/>
</dbReference>
<evidence type="ECO:0000256" key="1">
    <source>
        <dbReference type="SAM" id="MobiDB-lite"/>
    </source>
</evidence>
<dbReference type="PANTHER" id="PTHR33840:SF1">
    <property type="entry name" value="TLE1 PHOSPHOLIPASE DOMAIN-CONTAINING PROTEIN"/>
    <property type="match status" value="1"/>
</dbReference>
<dbReference type="Gene3D" id="2.60.200.60">
    <property type="match status" value="2"/>
</dbReference>